<gene>
    <name evidence="3" type="ORF">SAMN04489842_3614</name>
</gene>
<protein>
    <recommendedName>
        <fullName evidence="5">Short C-terminal domain-containing protein</fullName>
    </recommendedName>
</protein>
<feature type="compositionally biased region" description="Basic and acidic residues" evidence="1">
    <location>
        <begin position="79"/>
        <end position="93"/>
    </location>
</feature>
<evidence type="ECO:0000256" key="1">
    <source>
        <dbReference type="SAM" id="MobiDB-lite"/>
    </source>
</evidence>
<proteinExistence type="predicted"/>
<dbReference type="AlphaFoldDB" id="A0A1H1IMT1"/>
<accession>A0A1H1IMT1</accession>
<reference evidence="4" key="1">
    <citation type="submission" date="2016-10" db="EMBL/GenBank/DDBJ databases">
        <authorList>
            <person name="Varghese N."/>
            <person name="Submissions S."/>
        </authorList>
    </citation>
    <scope>NUCLEOTIDE SEQUENCE [LARGE SCALE GENOMIC DNA]</scope>
    <source>
        <strain evidence="4">DSM 24767</strain>
    </source>
</reference>
<feature type="transmembrane region" description="Helical" evidence="2">
    <location>
        <begin position="12"/>
        <end position="33"/>
    </location>
</feature>
<feature type="transmembrane region" description="Helical" evidence="2">
    <location>
        <begin position="39"/>
        <end position="63"/>
    </location>
</feature>
<name>A0A1H1IMT1_NATTX</name>
<feature type="region of interest" description="Disordered" evidence="1">
    <location>
        <begin position="66"/>
        <end position="135"/>
    </location>
</feature>
<keyword evidence="2" id="KW-1133">Transmembrane helix</keyword>
<dbReference type="Proteomes" id="UP000198848">
    <property type="component" value="Unassembled WGS sequence"/>
</dbReference>
<keyword evidence="2" id="KW-0812">Transmembrane</keyword>
<dbReference type="RefSeq" id="WP_090384913.1">
    <property type="nucleotide sequence ID" value="NZ_FNLC01000005.1"/>
</dbReference>
<dbReference type="OrthoDB" id="53394at2157"/>
<evidence type="ECO:0000313" key="4">
    <source>
        <dbReference type="Proteomes" id="UP000198848"/>
    </source>
</evidence>
<feature type="compositionally biased region" description="Basic and acidic residues" evidence="1">
    <location>
        <begin position="104"/>
        <end position="135"/>
    </location>
</feature>
<sequence length="135" mass="14740">MGRLGTLLLKGIGVFVLAFIVLSVIATIVGIAFSIVATIFSILVTVVVLGLFALAVLGLVSLLRSESSAGRTSDVDVPSSDRSRKDPQSRLRDQYVAGELSEAEFERELDRMLERDDTADRSGIDRSRDLDRTKR</sequence>
<organism evidence="3 4">
    <name type="scientific">Natronobacterium texcoconense</name>
    <dbReference type="NCBI Taxonomy" id="1095778"/>
    <lineage>
        <taxon>Archaea</taxon>
        <taxon>Methanobacteriati</taxon>
        <taxon>Methanobacteriota</taxon>
        <taxon>Stenosarchaea group</taxon>
        <taxon>Halobacteria</taxon>
        <taxon>Halobacteriales</taxon>
        <taxon>Natrialbaceae</taxon>
        <taxon>Natronobacterium</taxon>
    </lineage>
</organism>
<keyword evidence="4" id="KW-1185">Reference proteome</keyword>
<evidence type="ECO:0000313" key="3">
    <source>
        <dbReference type="EMBL" id="SDR38676.1"/>
    </source>
</evidence>
<dbReference type="EMBL" id="FNLC01000005">
    <property type="protein sequence ID" value="SDR38676.1"/>
    <property type="molecule type" value="Genomic_DNA"/>
</dbReference>
<evidence type="ECO:0008006" key="5">
    <source>
        <dbReference type="Google" id="ProtNLM"/>
    </source>
</evidence>
<dbReference type="STRING" id="1095778.SAMN04489842_3614"/>
<evidence type="ECO:0000256" key="2">
    <source>
        <dbReference type="SAM" id="Phobius"/>
    </source>
</evidence>
<keyword evidence="2" id="KW-0472">Membrane</keyword>